<organism evidence="1">
    <name type="scientific">Rhizophagus irregularis (strain DAOM 181602 / DAOM 197198 / MUCL 43194)</name>
    <name type="common">Arbuscular mycorrhizal fungus</name>
    <name type="synonym">Glomus intraradices</name>
    <dbReference type="NCBI Taxonomy" id="747089"/>
    <lineage>
        <taxon>Eukaryota</taxon>
        <taxon>Fungi</taxon>
        <taxon>Fungi incertae sedis</taxon>
        <taxon>Mucoromycota</taxon>
        <taxon>Glomeromycotina</taxon>
        <taxon>Glomeromycetes</taxon>
        <taxon>Glomerales</taxon>
        <taxon>Glomeraceae</taxon>
        <taxon>Rhizophagus</taxon>
    </lineage>
</organism>
<accession>U9TPD9</accession>
<proteinExistence type="predicted"/>
<feature type="non-terminal residue" evidence="1">
    <location>
        <position position="1"/>
    </location>
</feature>
<dbReference type="EMBL" id="KI288230">
    <property type="protein sequence ID" value="ESA09322.1"/>
    <property type="molecule type" value="Genomic_DNA"/>
</dbReference>
<protein>
    <submittedName>
        <fullName evidence="1">Uncharacterized protein</fullName>
    </submittedName>
</protein>
<dbReference type="HOGENOM" id="CLU_2127053_0_0_1"/>
<dbReference type="AlphaFoldDB" id="U9TPD9"/>
<reference evidence="1" key="1">
    <citation type="submission" date="2013-07" db="EMBL/GenBank/DDBJ databases">
        <title>The genome of an arbuscular mycorrhizal fungus provides insights into the evolution of the oldest plant symbiosis.</title>
        <authorList>
            <consortium name="DOE Joint Genome Institute"/>
            <person name="Tisserant E."/>
            <person name="Malbreil M."/>
            <person name="Kuo A."/>
            <person name="Kohler A."/>
            <person name="Symeonidi A."/>
            <person name="Balestrini R."/>
            <person name="Charron P."/>
            <person name="Duensing N."/>
            <person name="Frei-dit-Frey N."/>
            <person name="Gianinazzi-Pearson V."/>
            <person name="Gilbert B."/>
            <person name="Handa Y."/>
            <person name="Hijri M."/>
            <person name="Kaul R."/>
            <person name="Kawaguchi M."/>
            <person name="Krajinski F."/>
            <person name="Lammers P."/>
            <person name="Lapierre D."/>
            <person name="Masclaux F.G."/>
            <person name="Murat C."/>
            <person name="Morin E."/>
            <person name="Ndikumana S."/>
            <person name="Pagni M."/>
            <person name="Petitpierre D."/>
            <person name="Requena N."/>
            <person name="Rosikiewicz P."/>
            <person name="Riley R."/>
            <person name="Saito K."/>
            <person name="San Clemente H."/>
            <person name="Shapiro H."/>
            <person name="van Tuinen D."/>
            <person name="Becard G."/>
            <person name="Bonfante P."/>
            <person name="Paszkowski U."/>
            <person name="Shachar-Hill Y."/>
            <person name="Young J.P."/>
            <person name="Sanders I.R."/>
            <person name="Henrissat B."/>
            <person name="Rensing S.A."/>
            <person name="Grigoriev I.V."/>
            <person name="Corradi N."/>
            <person name="Roux C."/>
            <person name="Martin F."/>
        </authorList>
    </citation>
    <scope>NUCLEOTIDE SEQUENCE</scope>
    <source>
        <strain evidence="1">DAOM 197198</strain>
    </source>
</reference>
<name>U9TPD9_RHIID</name>
<gene>
    <name evidence="1" type="ORF">GLOINDRAFT_97861</name>
</gene>
<evidence type="ECO:0000313" key="1">
    <source>
        <dbReference type="EMBL" id="ESA09322.1"/>
    </source>
</evidence>
<sequence>VEFGNMRSQFDLRKYKKTVYYRQILGPLYIDLYTLLFYKKCFASTNKILRDNGHISKLGPVHPSQVSYKASYQVFFLELALNLLFVLIISWEMYLPEYGENRQHIKYPVITSPE</sequence>